<reference evidence="2 3" key="1">
    <citation type="journal article" date="2018" name="Sci. Data">
        <title>The draft genome sequence of cork oak.</title>
        <authorList>
            <person name="Ramos A.M."/>
            <person name="Usie A."/>
            <person name="Barbosa P."/>
            <person name="Barros P.M."/>
            <person name="Capote T."/>
            <person name="Chaves I."/>
            <person name="Simoes F."/>
            <person name="Abreu I."/>
            <person name="Carrasquinho I."/>
            <person name="Faro C."/>
            <person name="Guimaraes J.B."/>
            <person name="Mendonca D."/>
            <person name="Nobrega F."/>
            <person name="Rodrigues L."/>
            <person name="Saibo N.J.M."/>
            <person name="Varela M.C."/>
            <person name="Egas C."/>
            <person name="Matos J."/>
            <person name="Miguel C.M."/>
            <person name="Oliveira M.M."/>
            <person name="Ricardo C.P."/>
            <person name="Goncalves S."/>
        </authorList>
    </citation>
    <scope>NUCLEOTIDE SEQUENCE [LARGE SCALE GENOMIC DNA]</scope>
    <source>
        <strain evidence="3">cv. HL8</strain>
    </source>
</reference>
<accession>A0AAW0IX06</accession>
<proteinExistence type="predicted"/>
<evidence type="ECO:0000256" key="1">
    <source>
        <dbReference type="SAM" id="SignalP"/>
    </source>
</evidence>
<comment type="caution">
    <text evidence="2">The sequence shown here is derived from an EMBL/GenBank/DDBJ whole genome shotgun (WGS) entry which is preliminary data.</text>
</comment>
<evidence type="ECO:0000313" key="3">
    <source>
        <dbReference type="Proteomes" id="UP000237347"/>
    </source>
</evidence>
<sequence>METWFIIVISLCISALLKSLLNLTTTNNKVSENNKLPPGPYTIPIIGDFLWSANPYLNSNSSSANSMPSMDPSSPFT</sequence>
<feature type="signal peptide" evidence="1">
    <location>
        <begin position="1"/>
        <end position="19"/>
    </location>
</feature>
<dbReference type="AlphaFoldDB" id="A0AAW0IX06"/>
<organism evidence="2 3">
    <name type="scientific">Quercus suber</name>
    <name type="common">Cork oak</name>
    <dbReference type="NCBI Taxonomy" id="58331"/>
    <lineage>
        <taxon>Eukaryota</taxon>
        <taxon>Viridiplantae</taxon>
        <taxon>Streptophyta</taxon>
        <taxon>Embryophyta</taxon>
        <taxon>Tracheophyta</taxon>
        <taxon>Spermatophyta</taxon>
        <taxon>Magnoliopsida</taxon>
        <taxon>eudicotyledons</taxon>
        <taxon>Gunneridae</taxon>
        <taxon>Pentapetalae</taxon>
        <taxon>rosids</taxon>
        <taxon>fabids</taxon>
        <taxon>Fagales</taxon>
        <taxon>Fagaceae</taxon>
        <taxon>Quercus</taxon>
    </lineage>
</organism>
<dbReference type="EMBL" id="PKMF04000809">
    <property type="protein sequence ID" value="KAK7818821.1"/>
    <property type="molecule type" value="Genomic_DNA"/>
</dbReference>
<keyword evidence="1" id="KW-0732">Signal</keyword>
<feature type="chain" id="PRO_5043967938" evidence="1">
    <location>
        <begin position="20"/>
        <end position="77"/>
    </location>
</feature>
<dbReference type="Proteomes" id="UP000237347">
    <property type="component" value="Unassembled WGS sequence"/>
</dbReference>
<keyword evidence="3" id="KW-1185">Reference proteome</keyword>
<evidence type="ECO:0000313" key="2">
    <source>
        <dbReference type="EMBL" id="KAK7818821.1"/>
    </source>
</evidence>
<name>A0AAW0IX06_QUESU</name>
<gene>
    <name evidence="2" type="ORF">CFP56_040913</name>
</gene>
<protein>
    <submittedName>
        <fullName evidence="2">Uncharacterized protein</fullName>
    </submittedName>
</protein>